<organism evidence="2 3">
    <name type="scientific">Rurimicrobium arvi</name>
    <dbReference type="NCBI Taxonomy" id="2049916"/>
    <lineage>
        <taxon>Bacteria</taxon>
        <taxon>Pseudomonadati</taxon>
        <taxon>Bacteroidota</taxon>
        <taxon>Chitinophagia</taxon>
        <taxon>Chitinophagales</taxon>
        <taxon>Chitinophagaceae</taxon>
        <taxon>Rurimicrobium</taxon>
    </lineage>
</organism>
<dbReference type="EMBL" id="BAABEZ010000024">
    <property type="protein sequence ID" value="GAA4458324.1"/>
    <property type="molecule type" value="Genomic_DNA"/>
</dbReference>
<feature type="transmembrane region" description="Helical" evidence="1">
    <location>
        <begin position="42"/>
        <end position="63"/>
    </location>
</feature>
<reference evidence="3" key="1">
    <citation type="journal article" date="2019" name="Int. J. Syst. Evol. Microbiol.">
        <title>The Global Catalogue of Microorganisms (GCM) 10K type strain sequencing project: providing services to taxonomists for standard genome sequencing and annotation.</title>
        <authorList>
            <consortium name="The Broad Institute Genomics Platform"/>
            <consortium name="The Broad Institute Genome Sequencing Center for Infectious Disease"/>
            <person name="Wu L."/>
            <person name="Ma J."/>
        </authorList>
    </citation>
    <scope>NUCLEOTIDE SEQUENCE [LARGE SCALE GENOMIC DNA]</scope>
    <source>
        <strain evidence="3">JCM 31921</strain>
    </source>
</reference>
<sequence length="69" mass="8159">MKLEERKKAIYVLLAFFMLLIFNAPILYSVNRPDFLGGIPVLFVYLFCAWLSCILLLLFHSLIRTKRKH</sequence>
<evidence type="ECO:0000313" key="3">
    <source>
        <dbReference type="Proteomes" id="UP001501410"/>
    </source>
</evidence>
<gene>
    <name evidence="2" type="ORF">GCM10023092_26490</name>
</gene>
<evidence type="ECO:0008006" key="4">
    <source>
        <dbReference type="Google" id="ProtNLM"/>
    </source>
</evidence>
<keyword evidence="1" id="KW-0472">Membrane</keyword>
<evidence type="ECO:0000256" key="1">
    <source>
        <dbReference type="SAM" id="Phobius"/>
    </source>
</evidence>
<protein>
    <recommendedName>
        <fullName evidence="4">DUF3311 domain-containing protein</fullName>
    </recommendedName>
</protein>
<dbReference type="RefSeq" id="WP_344828121.1">
    <property type="nucleotide sequence ID" value="NZ_BAABEZ010000024.1"/>
</dbReference>
<keyword evidence="3" id="KW-1185">Reference proteome</keyword>
<keyword evidence="1" id="KW-0812">Transmembrane</keyword>
<accession>A0ABP8MYL1</accession>
<proteinExistence type="predicted"/>
<comment type="caution">
    <text evidence="2">The sequence shown here is derived from an EMBL/GenBank/DDBJ whole genome shotgun (WGS) entry which is preliminary data.</text>
</comment>
<name>A0ABP8MYL1_9BACT</name>
<dbReference type="Proteomes" id="UP001501410">
    <property type="component" value="Unassembled WGS sequence"/>
</dbReference>
<feature type="transmembrane region" description="Helical" evidence="1">
    <location>
        <begin position="9"/>
        <end position="30"/>
    </location>
</feature>
<keyword evidence="1" id="KW-1133">Transmembrane helix</keyword>
<evidence type="ECO:0000313" key="2">
    <source>
        <dbReference type="EMBL" id="GAA4458324.1"/>
    </source>
</evidence>